<feature type="compositionally biased region" description="Polar residues" evidence="2">
    <location>
        <begin position="482"/>
        <end position="494"/>
    </location>
</feature>
<evidence type="ECO:0000256" key="2">
    <source>
        <dbReference type="SAM" id="MobiDB-lite"/>
    </source>
</evidence>
<feature type="compositionally biased region" description="Polar residues" evidence="2">
    <location>
        <begin position="725"/>
        <end position="739"/>
    </location>
</feature>
<dbReference type="GO" id="GO:0006355">
    <property type="term" value="P:regulation of DNA-templated transcription"/>
    <property type="evidence" value="ECO:0007669"/>
    <property type="project" value="TreeGrafter"/>
</dbReference>
<name>A0A0C9SX93_PLICR</name>
<feature type="region of interest" description="Disordered" evidence="2">
    <location>
        <begin position="408"/>
        <end position="746"/>
    </location>
</feature>
<sequence length="1025" mass="109999">MHTTAPVPSAHLITPYTSVITPSSTYLADPLNSYAHLGMPKPFVHLMGPPLDLTLDARISGDNGRFVRSGCKPNAVLRPVLCKPDPTKKQYHSPEDPDLTFGVFALRDLKANEEVVLGWEWDDGHAVHALPALIEQPTAFPLAPLTSCPPSMFSHSPSLLNHLRNQMTSILHALSSTFTTCACGSSARDCALAQMAAFVDGQLPDAPEVKPDLGPLIGVERGFRTRERVPSGGMSGMEMDYPTPGPSRSAVEDVADAFRASNSQLSGRLSTPERGKTLSVPALTLSPATASPSPKKDRKGKRRAWGERPAEDAVSMDMWTNEDGDDAMRLDTSLGGGRRKHTKLAVIIDSSPTGSPRHPRHHTPDAMHVDEEDQSPRSRGDLHGLHPEREMSMPLKMRKRWLRQTKDEIGTAVSNASPSTTGGAPHGPGVVGDRVSIPETERMDVDMQPPNPSDMPPPPMPAYLDPTTVKSTSRSPAPDVQVSPSTSFANLSLQSPVVRGPSPRSRSSYSPPRESMPSRLFLPTPEPSVEPLPRIDTSRLPPIDNFSPDPSTLLPSPLAPRARSDSPEELRHLPSLKRDDPTFRSPQSATPPPESSHSSTNADIMPEDNGISYRAISLDRSQEPISSDPNSEHGRSSNHEPVPEPVTEPAPPRVPTPPPPPPKVKLSLKDFALRKKKQREEEIAKAVSPSTATHDDESVPTTPQLNGGSIPALDALSNGHDVKTDSPTVDAAQTRNGDTTMAPDSIPTVELVAFKSHEAEAEAETDKARVENKETSVAPASPRRAASLNDPPVKMTICDSTPASVDESNADAKLTGPTSPLPSNGNGNGVTPSDPHPPPASLQAKIEVLDEPIPNGLVAAAEHTSRGRAFSPELPPPLDFAKARRPSAPSPNPSISDRRPSREDGEILPSPPPSKPLSFAPRSHTPPTQPRSFQISPGPLSTPSPRRSSLPYTNPAARPLPSGPRALRGVNAMGHSTSLYPPSRPAYSGSQFIPRGPSADRDRGEWDRERGPWSARGRGGRGGWR</sequence>
<feature type="region of interest" description="Disordered" evidence="2">
    <location>
        <begin position="349"/>
        <end position="386"/>
    </location>
</feature>
<keyword evidence="1" id="KW-0156">Chromatin regulator</keyword>
<dbReference type="HOGENOM" id="CLU_006645_0_0_1"/>
<reference evidence="3 4" key="1">
    <citation type="submission" date="2014-06" db="EMBL/GenBank/DDBJ databases">
        <title>Evolutionary Origins and Diversification of the Mycorrhizal Mutualists.</title>
        <authorList>
            <consortium name="DOE Joint Genome Institute"/>
            <consortium name="Mycorrhizal Genomics Consortium"/>
            <person name="Kohler A."/>
            <person name="Kuo A."/>
            <person name="Nagy L.G."/>
            <person name="Floudas D."/>
            <person name="Copeland A."/>
            <person name="Barry K.W."/>
            <person name="Cichocki N."/>
            <person name="Veneault-Fourrey C."/>
            <person name="LaButti K."/>
            <person name="Lindquist E.A."/>
            <person name="Lipzen A."/>
            <person name="Lundell T."/>
            <person name="Morin E."/>
            <person name="Murat C."/>
            <person name="Riley R."/>
            <person name="Ohm R."/>
            <person name="Sun H."/>
            <person name="Tunlid A."/>
            <person name="Henrissat B."/>
            <person name="Grigoriev I.V."/>
            <person name="Hibbett D.S."/>
            <person name="Martin F."/>
        </authorList>
    </citation>
    <scope>NUCLEOTIDE SEQUENCE [LARGE SCALE GENOMIC DNA]</scope>
    <source>
        <strain evidence="3 4">FD-325 SS-3</strain>
    </source>
</reference>
<dbReference type="InterPro" id="IPR046341">
    <property type="entry name" value="SET_dom_sf"/>
</dbReference>
<dbReference type="Gene3D" id="2.170.270.10">
    <property type="entry name" value="SET domain"/>
    <property type="match status" value="1"/>
</dbReference>
<dbReference type="PANTHER" id="PTHR46462:SF3">
    <property type="entry name" value="UPSET, ISOFORM A"/>
    <property type="match status" value="1"/>
</dbReference>
<feature type="compositionally biased region" description="Low complexity" evidence="2">
    <location>
        <begin position="778"/>
        <end position="787"/>
    </location>
</feature>
<feature type="compositionally biased region" description="Basic and acidic residues" evidence="2">
    <location>
        <begin position="562"/>
        <end position="582"/>
    </location>
</feature>
<protein>
    <recommendedName>
        <fullName evidence="5">SET domain-containing protein</fullName>
    </recommendedName>
</protein>
<proteinExistence type="predicted"/>
<dbReference type="AlphaFoldDB" id="A0A0C9SX93"/>
<feature type="compositionally biased region" description="Basic and acidic residues" evidence="2">
    <location>
        <begin position="896"/>
        <end position="905"/>
    </location>
</feature>
<feature type="compositionally biased region" description="Low complexity" evidence="2">
    <location>
        <begin position="495"/>
        <end position="519"/>
    </location>
</feature>
<dbReference type="PANTHER" id="PTHR46462">
    <property type="entry name" value="UPSET, ISOFORM A"/>
    <property type="match status" value="1"/>
</dbReference>
<dbReference type="GO" id="GO:0034967">
    <property type="term" value="C:Set3 complex"/>
    <property type="evidence" value="ECO:0007669"/>
    <property type="project" value="TreeGrafter"/>
</dbReference>
<feature type="compositionally biased region" description="Basic and acidic residues" evidence="2">
    <location>
        <begin position="667"/>
        <end position="684"/>
    </location>
</feature>
<dbReference type="SUPFAM" id="SSF82199">
    <property type="entry name" value="SET domain"/>
    <property type="match status" value="1"/>
</dbReference>
<feature type="compositionally biased region" description="Low complexity" evidence="2">
    <location>
        <begin position="547"/>
        <end position="560"/>
    </location>
</feature>
<feature type="compositionally biased region" description="Basic and acidic residues" evidence="2">
    <location>
        <begin position="362"/>
        <end position="386"/>
    </location>
</feature>
<feature type="compositionally biased region" description="Basic and acidic residues" evidence="2">
    <location>
        <begin position="758"/>
        <end position="774"/>
    </location>
</feature>
<feature type="compositionally biased region" description="Pro residues" evidence="2">
    <location>
        <begin position="449"/>
        <end position="461"/>
    </location>
</feature>
<feature type="region of interest" description="Disordered" evidence="2">
    <location>
        <begin position="758"/>
        <end position="1025"/>
    </location>
</feature>
<evidence type="ECO:0008006" key="5">
    <source>
        <dbReference type="Google" id="ProtNLM"/>
    </source>
</evidence>
<feature type="compositionally biased region" description="Polar residues" evidence="2">
    <location>
        <begin position="412"/>
        <end position="422"/>
    </location>
</feature>
<accession>A0A0C9SX93</accession>
<keyword evidence="4" id="KW-1185">Reference proteome</keyword>
<evidence type="ECO:0000256" key="1">
    <source>
        <dbReference type="ARBA" id="ARBA00022853"/>
    </source>
</evidence>
<feature type="compositionally biased region" description="Pro residues" evidence="2">
    <location>
        <begin position="643"/>
        <end position="663"/>
    </location>
</feature>
<feature type="region of interest" description="Disordered" evidence="2">
    <location>
        <begin position="262"/>
        <end position="313"/>
    </location>
</feature>
<feature type="region of interest" description="Disordered" evidence="2">
    <location>
        <begin position="227"/>
        <end position="249"/>
    </location>
</feature>
<dbReference type="GO" id="GO:0070210">
    <property type="term" value="C:Rpd3L-Expanded complex"/>
    <property type="evidence" value="ECO:0007669"/>
    <property type="project" value="TreeGrafter"/>
</dbReference>
<dbReference type="GO" id="GO:0006325">
    <property type="term" value="P:chromatin organization"/>
    <property type="evidence" value="ECO:0007669"/>
    <property type="project" value="UniProtKB-KW"/>
</dbReference>
<feature type="compositionally biased region" description="Basic and acidic residues" evidence="2">
    <location>
        <begin position="998"/>
        <end position="1011"/>
    </location>
</feature>
<feature type="compositionally biased region" description="Basic and acidic residues" evidence="2">
    <location>
        <begin position="630"/>
        <end position="642"/>
    </location>
</feature>
<feature type="compositionally biased region" description="Low complexity" evidence="2">
    <location>
        <begin position="936"/>
        <end position="951"/>
    </location>
</feature>
<evidence type="ECO:0000313" key="3">
    <source>
        <dbReference type="EMBL" id="KII84205.1"/>
    </source>
</evidence>
<feature type="compositionally biased region" description="Polar residues" evidence="2">
    <location>
        <begin position="798"/>
        <end position="807"/>
    </location>
</feature>
<dbReference type="OrthoDB" id="79252at2759"/>
<organism evidence="3 4">
    <name type="scientific">Plicaturopsis crispa FD-325 SS-3</name>
    <dbReference type="NCBI Taxonomy" id="944288"/>
    <lineage>
        <taxon>Eukaryota</taxon>
        <taxon>Fungi</taxon>
        <taxon>Dikarya</taxon>
        <taxon>Basidiomycota</taxon>
        <taxon>Agaricomycotina</taxon>
        <taxon>Agaricomycetes</taxon>
        <taxon>Agaricomycetidae</taxon>
        <taxon>Amylocorticiales</taxon>
        <taxon>Amylocorticiaceae</taxon>
        <taxon>Plicatura</taxon>
        <taxon>Plicaturopsis crispa</taxon>
    </lineage>
</organism>
<dbReference type="EMBL" id="KN832572">
    <property type="protein sequence ID" value="KII84205.1"/>
    <property type="molecule type" value="Genomic_DNA"/>
</dbReference>
<gene>
    <name evidence="3" type="ORF">PLICRDRAFT_58008</name>
</gene>
<feature type="compositionally biased region" description="Polar residues" evidence="2">
    <location>
        <begin position="816"/>
        <end position="831"/>
    </location>
</feature>
<dbReference type="Proteomes" id="UP000053263">
    <property type="component" value="Unassembled WGS sequence"/>
</dbReference>
<evidence type="ECO:0000313" key="4">
    <source>
        <dbReference type="Proteomes" id="UP000053263"/>
    </source>
</evidence>